<dbReference type="InterPro" id="IPR023090">
    <property type="entry name" value="UPF0702_alpha/beta_dom_sf"/>
</dbReference>
<dbReference type="PANTHER" id="PTHR34582:SF6">
    <property type="entry name" value="UPF0702 TRANSMEMBRANE PROTEIN YCAP"/>
    <property type="match status" value="1"/>
</dbReference>
<keyword evidence="10" id="KW-1185">Reference proteome</keyword>
<sequence>MNWEDVFIKDLSWLFALEIVVRTFVMFTLVLLVLRLSGKKGVRQLSVFEVAIIIALGSAAGDPMFQEDISIVPAAIVMGTIVVFYRIITWLTAKNERFESALEGDPITIVHNGVFELDKVNKNLLAKDEFFAEMRQANIEHLGQVREALLETSGNVSFLFFEDDEVKPGLPIWPRLYSHKCDQVNVSGDFACCHCGYVEKLDPGKHQCTRCKGEEWVEAIKVTRKS</sequence>
<evidence type="ECO:0000256" key="1">
    <source>
        <dbReference type="ARBA" id="ARBA00004651"/>
    </source>
</evidence>
<name>A0ABS7GC69_9BACT</name>
<evidence type="ECO:0000256" key="3">
    <source>
        <dbReference type="ARBA" id="ARBA00022475"/>
    </source>
</evidence>
<feature type="transmembrane region" description="Helical" evidence="7">
    <location>
        <begin position="12"/>
        <end position="34"/>
    </location>
</feature>
<evidence type="ECO:0000256" key="5">
    <source>
        <dbReference type="ARBA" id="ARBA00022989"/>
    </source>
</evidence>
<keyword evidence="3" id="KW-1003">Cell membrane</keyword>
<comment type="similarity">
    <text evidence="2">Belongs to the UPF0702 family.</text>
</comment>
<proteinExistence type="inferred from homology"/>
<dbReference type="InterPro" id="IPR007353">
    <property type="entry name" value="DUF421"/>
</dbReference>
<gene>
    <name evidence="9" type="ORF">K1Y79_10405</name>
</gene>
<comment type="caution">
    <text evidence="9">The sequence shown here is derived from an EMBL/GenBank/DDBJ whole genome shotgun (WGS) entry which is preliminary data.</text>
</comment>
<feature type="transmembrane region" description="Helical" evidence="7">
    <location>
        <begin position="71"/>
        <end position="88"/>
    </location>
</feature>
<evidence type="ECO:0000313" key="10">
    <source>
        <dbReference type="Proteomes" id="UP000812961"/>
    </source>
</evidence>
<feature type="transmembrane region" description="Helical" evidence="7">
    <location>
        <begin position="46"/>
        <end position="65"/>
    </location>
</feature>
<dbReference type="Pfam" id="PF04239">
    <property type="entry name" value="DUF421"/>
    <property type="match status" value="1"/>
</dbReference>
<evidence type="ECO:0000259" key="8">
    <source>
        <dbReference type="Pfam" id="PF04239"/>
    </source>
</evidence>
<keyword evidence="5 7" id="KW-1133">Transmembrane helix</keyword>
<evidence type="ECO:0000313" key="9">
    <source>
        <dbReference type="EMBL" id="MBW8684740.1"/>
    </source>
</evidence>
<evidence type="ECO:0000256" key="7">
    <source>
        <dbReference type="SAM" id="Phobius"/>
    </source>
</evidence>
<accession>A0ABS7GC69</accession>
<reference evidence="9 10" key="1">
    <citation type="submission" date="2021-08" db="EMBL/GenBank/DDBJ databases">
        <title>The genome sequence of Chitinophaga sp. B61.</title>
        <authorList>
            <person name="Zhang X."/>
        </authorList>
    </citation>
    <scope>NUCLEOTIDE SEQUENCE [LARGE SCALE GENOMIC DNA]</scope>
    <source>
        <strain evidence="9 10">B61</strain>
    </source>
</reference>
<evidence type="ECO:0000256" key="4">
    <source>
        <dbReference type="ARBA" id="ARBA00022692"/>
    </source>
</evidence>
<evidence type="ECO:0000256" key="2">
    <source>
        <dbReference type="ARBA" id="ARBA00006448"/>
    </source>
</evidence>
<dbReference type="RefSeq" id="WP_220249953.1">
    <property type="nucleotide sequence ID" value="NZ_JAICCF010000002.1"/>
</dbReference>
<keyword evidence="6 7" id="KW-0472">Membrane</keyword>
<comment type="subcellular location">
    <subcellularLocation>
        <location evidence="1">Cell membrane</location>
        <topology evidence="1">Multi-pass membrane protein</topology>
    </subcellularLocation>
</comment>
<organism evidence="9 10">
    <name type="scientific">Chitinophaga rhizophila</name>
    <dbReference type="NCBI Taxonomy" id="2866212"/>
    <lineage>
        <taxon>Bacteria</taxon>
        <taxon>Pseudomonadati</taxon>
        <taxon>Bacteroidota</taxon>
        <taxon>Chitinophagia</taxon>
        <taxon>Chitinophagales</taxon>
        <taxon>Chitinophagaceae</taxon>
        <taxon>Chitinophaga</taxon>
    </lineage>
</organism>
<feature type="domain" description="YetF C-terminal" evidence="8">
    <location>
        <begin position="94"/>
        <end position="163"/>
    </location>
</feature>
<evidence type="ECO:0000256" key="6">
    <source>
        <dbReference type="ARBA" id="ARBA00023136"/>
    </source>
</evidence>
<dbReference type="EMBL" id="JAICCF010000002">
    <property type="protein sequence ID" value="MBW8684740.1"/>
    <property type="molecule type" value="Genomic_DNA"/>
</dbReference>
<keyword evidence="4 7" id="KW-0812">Transmembrane</keyword>
<dbReference type="PANTHER" id="PTHR34582">
    <property type="entry name" value="UPF0702 TRANSMEMBRANE PROTEIN YCAP"/>
    <property type="match status" value="1"/>
</dbReference>
<dbReference type="Gene3D" id="3.30.240.20">
    <property type="entry name" value="bsu07140 like domains"/>
    <property type="match status" value="1"/>
</dbReference>
<dbReference type="Proteomes" id="UP000812961">
    <property type="component" value="Unassembled WGS sequence"/>
</dbReference>
<protein>
    <submittedName>
        <fullName evidence="9">DUF421 domain-containing protein</fullName>
    </submittedName>
</protein>